<keyword evidence="3" id="KW-1185">Reference proteome</keyword>
<dbReference type="AlphaFoldDB" id="L8WYA5"/>
<comment type="caution">
    <text evidence="2">The sequence shown here is derived from an EMBL/GenBank/DDBJ whole genome shotgun (WGS) entry which is preliminary data.</text>
</comment>
<sequence>MPQPTQKEGKKSRTKKGETHAINPDPRIDIKKSENKTTVQGRQTS</sequence>
<feature type="region of interest" description="Disordered" evidence="1">
    <location>
        <begin position="1"/>
        <end position="45"/>
    </location>
</feature>
<feature type="compositionally biased region" description="Polar residues" evidence="1">
    <location>
        <begin position="36"/>
        <end position="45"/>
    </location>
</feature>
<dbReference type="EMBL" id="AFRT01000662">
    <property type="protein sequence ID" value="ELU42995.1"/>
    <property type="molecule type" value="Genomic_DNA"/>
</dbReference>
<protein>
    <submittedName>
        <fullName evidence="2">Uncharacterized protein</fullName>
    </submittedName>
</protein>
<proteinExistence type="predicted"/>
<dbReference type="HOGENOM" id="CLU_3207929_0_0_1"/>
<reference evidence="2 3" key="1">
    <citation type="journal article" date="2013" name="Nat. Commun.">
        <title>The evolution and pathogenic mechanisms of the rice sheath blight pathogen.</title>
        <authorList>
            <person name="Zheng A."/>
            <person name="Lin R."/>
            <person name="Xu L."/>
            <person name="Qin P."/>
            <person name="Tang C."/>
            <person name="Ai P."/>
            <person name="Zhang D."/>
            <person name="Liu Y."/>
            <person name="Sun Z."/>
            <person name="Feng H."/>
            <person name="Wang Y."/>
            <person name="Chen Y."/>
            <person name="Liang X."/>
            <person name="Fu R."/>
            <person name="Li Q."/>
            <person name="Zhang J."/>
            <person name="Yu X."/>
            <person name="Xie Z."/>
            <person name="Ding L."/>
            <person name="Guan P."/>
            <person name="Tang J."/>
            <person name="Liang Y."/>
            <person name="Wang S."/>
            <person name="Deng Q."/>
            <person name="Li S."/>
            <person name="Zhu J."/>
            <person name="Wang L."/>
            <person name="Liu H."/>
            <person name="Li P."/>
        </authorList>
    </citation>
    <scope>NUCLEOTIDE SEQUENCE [LARGE SCALE GENOMIC DNA]</scope>
    <source>
        <strain evidence="3">AG-1 IA</strain>
    </source>
</reference>
<evidence type="ECO:0000313" key="3">
    <source>
        <dbReference type="Proteomes" id="UP000011668"/>
    </source>
</evidence>
<evidence type="ECO:0000313" key="2">
    <source>
        <dbReference type="EMBL" id="ELU42995.1"/>
    </source>
</evidence>
<name>L8WYA5_THACA</name>
<gene>
    <name evidence="2" type="ORF">AG1IA_02978</name>
</gene>
<dbReference type="Proteomes" id="UP000011668">
    <property type="component" value="Unassembled WGS sequence"/>
</dbReference>
<feature type="compositionally biased region" description="Basic and acidic residues" evidence="1">
    <location>
        <begin position="7"/>
        <end position="19"/>
    </location>
</feature>
<organism evidence="2 3">
    <name type="scientific">Thanatephorus cucumeris (strain AG1-IA)</name>
    <name type="common">Rice sheath blight fungus</name>
    <name type="synonym">Rhizoctonia solani</name>
    <dbReference type="NCBI Taxonomy" id="983506"/>
    <lineage>
        <taxon>Eukaryota</taxon>
        <taxon>Fungi</taxon>
        <taxon>Dikarya</taxon>
        <taxon>Basidiomycota</taxon>
        <taxon>Agaricomycotina</taxon>
        <taxon>Agaricomycetes</taxon>
        <taxon>Cantharellales</taxon>
        <taxon>Ceratobasidiaceae</taxon>
        <taxon>Rhizoctonia</taxon>
        <taxon>Rhizoctonia solani AG-1</taxon>
    </lineage>
</organism>
<evidence type="ECO:0000256" key="1">
    <source>
        <dbReference type="SAM" id="MobiDB-lite"/>
    </source>
</evidence>
<feature type="compositionally biased region" description="Basic and acidic residues" evidence="1">
    <location>
        <begin position="26"/>
        <end position="35"/>
    </location>
</feature>
<accession>L8WYA5</accession>